<feature type="region of interest" description="Disordered" evidence="7">
    <location>
        <begin position="156"/>
        <end position="185"/>
    </location>
</feature>
<feature type="transmembrane region" description="Helical" evidence="6">
    <location>
        <begin position="1142"/>
        <end position="1161"/>
    </location>
</feature>
<dbReference type="PANTHER" id="PTHR12372">
    <property type="entry name" value="PECANEX"/>
    <property type="match status" value="1"/>
</dbReference>
<feature type="transmembrane region" description="Helical" evidence="6">
    <location>
        <begin position="1282"/>
        <end position="1303"/>
    </location>
</feature>
<feature type="region of interest" description="Disordered" evidence="7">
    <location>
        <begin position="1980"/>
        <end position="2061"/>
    </location>
</feature>
<evidence type="ECO:0000256" key="3">
    <source>
        <dbReference type="ARBA" id="ARBA00022692"/>
    </source>
</evidence>
<evidence type="ECO:0000256" key="4">
    <source>
        <dbReference type="ARBA" id="ARBA00022989"/>
    </source>
</evidence>
<reference evidence="9" key="1">
    <citation type="submission" date="2022-01" db="EMBL/GenBank/DDBJ databases">
        <title>Genome Sequence Resource for Two Populations of Ditylenchus destructor, the Migratory Endoparasitic Phytonematode.</title>
        <authorList>
            <person name="Zhang H."/>
            <person name="Lin R."/>
            <person name="Xie B."/>
        </authorList>
    </citation>
    <scope>NUCLEOTIDE SEQUENCE</scope>
    <source>
        <strain evidence="9">BazhouSP</strain>
    </source>
</reference>
<gene>
    <name evidence="9" type="ORF">DdX_05306</name>
</gene>
<accession>A0AAD4NC49</accession>
<feature type="compositionally biased region" description="Low complexity" evidence="7">
    <location>
        <begin position="1037"/>
        <end position="1048"/>
    </location>
</feature>
<feature type="region of interest" description="Disordered" evidence="7">
    <location>
        <begin position="1006"/>
        <end position="1069"/>
    </location>
</feature>
<dbReference type="GO" id="GO:0005783">
    <property type="term" value="C:endoplasmic reticulum"/>
    <property type="evidence" value="ECO:0007669"/>
    <property type="project" value="TreeGrafter"/>
</dbReference>
<name>A0AAD4NC49_9BILA</name>
<protein>
    <recommendedName>
        <fullName evidence="6">Pecanex-like protein</fullName>
    </recommendedName>
</protein>
<dbReference type="GO" id="GO:0007029">
    <property type="term" value="P:endoplasmic reticulum organization"/>
    <property type="evidence" value="ECO:0007669"/>
    <property type="project" value="TreeGrafter"/>
</dbReference>
<keyword evidence="10" id="KW-1185">Reference proteome</keyword>
<dbReference type="GO" id="GO:0016020">
    <property type="term" value="C:membrane"/>
    <property type="evidence" value="ECO:0007669"/>
    <property type="project" value="UniProtKB-SubCell"/>
</dbReference>
<keyword evidence="5 6" id="KW-0472">Membrane</keyword>
<comment type="caution">
    <text evidence="9">The sequence shown here is derived from an EMBL/GenBank/DDBJ whole genome shotgun (WGS) entry which is preliminary data.</text>
</comment>
<feature type="domain" description="Pecanex C-terminal" evidence="8">
    <location>
        <begin position="1675"/>
        <end position="1895"/>
    </location>
</feature>
<sequence length="2205" mass="245770">MFLCDSSSKNFAEESDTERISVRNLKTLRRRSEEKPFTIRRVKSSSSDSRISRLGALSSNRDVKSSLIPRKAYLVRTGSGEIFVNTPVQSQTDHTNDWPLDSSNKGGPAHCPEEQPCCSNSLCDTDKVAEKTLDPAIRSDLESNKIAAIDEWYTNSKPSTSTARRPGRPKRYSDATSNRKPIGTLHRTSGASLEVGHIGRDSVPTSTVGDLKGQITRLLEELIEKHPETLDAIENVRMSRLGGSNHRDVSNASNIVSRVRQTMTNHESPTRIPPEIASRTDLYNITPTAGISTHVAYSFDDTTTGAIHSFQDEHGNWWTYSFDDQSSGIAQALGSSRAIYEMFNRRRDSTTSRNSHEEHATSSHQASWKRQHSDGIEVSPLITLEKSKEISDVQREDNVTKDIINEADMPSTSSHQPTTVNIIELEGSGSDYLAHPTPRVIHRRNHSSTSSTSDEGNHSSRYIANAPSSILHPMGGVSFTPIRHKNEPESTAGESGPSGHRRHQSDSASSNRQLISFMSIASRLYNQASGSVLYPGMSPNIPTNIPSALAMVAAAPNAPSRSQGPNSRTGRSSHDHVSGVEQTIRRFGAAHNDAPTFHDRRDLSAYLVRGLSRMYTDHDDADTVPTIASFAAAHPNTVQTSSLPSVSQSARIFADLHARGTVSGIQSGLRSVPVPNRTKVNYYYRLKFLPKCFNVGEGLRVKLNRLSVGALFDRNNSFISGVTDIFLAAMVSCLTALLIENGAFSDFSLLIFAFVVAGSQFSLLKSVQPDAASPIHGFNWLVAYSRPVYFCIFAGIILLHNYIPTSKHDPFGSESEFGWYWKPAWLRLYTDSGIFISIKDLFSAALLLLPIAFTIGLLPQVDTLAMHLMEQLDMHLFGATASFSLLSAMFSLSRSITAIVFLSFISHFAYEFDMGSTQNVVFSAFVALTISVGFLSSRWSSNPLVWRLLLQYFRSDKATKSHPISRKDSIASNSTVDSTAANKSFRTLCCTAKLVCLSKDKSVSDTPKSIAHHSPNWPKQASLKSEDNGEIHSQKYSTSDSSSRPITSGLAESSQTHAEAEERQNNTVGTITEYGGSEMFSLDDEKCSRDGSQKDKTHANEYVGAVTRKIKAADGANISSMSTDPMPESMKRSVISRFHHDLFYFVVNTMVLFGIHSTSAFLSAQPYFEKVTFLLCIIFGVLNHHIYPQLRTHTPWKLFARPILKPFEFNQFETTVEAKLTIFERIHVWMLIIERNILIPLLVVNMMTTQAWKMPFWSVILMALCSFRLARTGYAQPQLLTAPLMFTFSVCSAGLVASADVMYRKTDPISKDASTSALFVLYVLAVIWPKVQECILKLQFIFVYIAPWQISWGSAFHAFAQPFTVPHSGLVAAIATVSSIISAPLNPFLGSSFFILSYIRPIKFWEKDYNTKRIDHSTTRLQQQLDRGPMLDDSNLNAIFYEHLARSLQSHLAGDLLLGRWATSVQPGDCFILASLYLNCLIHIIEVGNGFITFQVRGLEFRGTYCHQREVEAISEDWTDGGGCCCCKIGRLPGLLSFNNAWSLRWLAWEVVAAKYVIDGYSITDNSAVNLLQVHELRRLLVTLYVKCMIYYAVRNPNFDKWINNETILNTLRPILKNSRFVESDQMFCAANDEDYDLNLSGVSKQNFMDIYGDWIEFCVRRRQPDSNSRNLPIVVSFSFALSILGRRALGTAAFNRHANAAESFLFGLHALFKGDMRITSPGDEWVFSDPEILTKVISPAVRMALKLHQDHFAAADDLDEMSALYDRIQQYQTKIFISHEHDPAWRDAIIANTPSLLALRHMYDDGQDDYKIIMLNKMHLNMRVIKLNRECVRAFWAGQQQELIFLRNRNPERGSIQNARQVLRNMINSSADQPIGYPIYVSPLITSFVDTHAQVEQITGRSLSFCTLWSFVMRLFRRLRNHFGTSGSSNLPTSVQHSQMIPMQPLGSSTQTYTQVGNSGPELELKTLLDKANNDSAHSHTAIDSLSSSSSTAGNNEDDHKFTTKSSRSSPKSKHSRPSLAKSSVKSSNRAESLSSSKRGSNASEKEVVSPKLKIQIESNSNTAGETYSLQEPEKCTPPSHPYATIIDASKVFNRLNEPLLSSNMMLVSWSNEKWRLDGGKSAWASHSLSSITEGMTGTIVHVWSPFHPNKMFRSHAGVICLLRLDNATIPRAAANQSCDFYVPIQKEGLEIHDTDLFRQMFCS</sequence>
<evidence type="ECO:0000259" key="8">
    <source>
        <dbReference type="Pfam" id="PF05041"/>
    </source>
</evidence>
<feature type="region of interest" description="Disordered" evidence="7">
    <location>
        <begin position="346"/>
        <end position="373"/>
    </location>
</feature>
<feature type="transmembrane region" description="Helical" evidence="6">
    <location>
        <begin position="881"/>
        <end position="905"/>
    </location>
</feature>
<feature type="region of interest" description="Disordered" evidence="7">
    <location>
        <begin position="433"/>
        <end position="510"/>
    </location>
</feature>
<dbReference type="PANTHER" id="PTHR12372:SF7">
    <property type="entry name" value="PROTEIN PECANEX"/>
    <property type="match status" value="1"/>
</dbReference>
<feature type="region of interest" description="Disordered" evidence="7">
    <location>
        <begin position="554"/>
        <end position="577"/>
    </location>
</feature>
<feature type="transmembrane region" description="Helical" evidence="6">
    <location>
        <begin position="1340"/>
        <end position="1360"/>
    </location>
</feature>
<feature type="transmembrane region" description="Helical" evidence="6">
    <location>
        <begin position="718"/>
        <end position="739"/>
    </location>
</feature>
<proteinExistence type="inferred from homology"/>
<feature type="transmembrane region" description="Helical" evidence="6">
    <location>
        <begin position="841"/>
        <end position="861"/>
    </location>
</feature>
<dbReference type="Proteomes" id="UP001201812">
    <property type="component" value="Unassembled WGS sequence"/>
</dbReference>
<evidence type="ECO:0000256" key="6">
    <source>
        <dbReference type="RuleBase" id="RU367089"/>
    </source>
</evidence>
<feature type="transmembrane region" description="Helical" evidence="6">
    <location>
        <begin position="1167"/>
        <end position="1187"/>
    </location>
</feature>
<dbReference type="InterPro" id="IPR007735">
    <property type="entry name" value="Pecanex_C"/>
</dbReference>
<feature type="compositionally biased region" description="Basic and acidic residues" evidence="7">
    <location>
        <begin position="346"/>
        <end position="361"/>
    </location>
</feature>
<organism evidence="9 10">
    <name type="scientific">Ditylenchus destructor</name>
    <dbReference type="NCBI Taxonomy" id="166010"/>
    <lineage>
        <taxon>Eukaryota</taxon>
        <taxon>Metazoa</taxon>
        <taxon>Ecdysozoa</taxon>
        <taxon>Nematoda</taxon>
        <taxon>Chromadorea</taxon>
        <taxon>Rhabditida</taxon>
        <taxon>Tylenchina</taxon>
        <taxon>Tylenchomorpha</taxon>
        <taxon>Sphaerularioidea</taxon>
        <taxon>Anguinidae</taxon>
        <taxon>Anguininae</taxon>
        <taxon>Ditylenchus</taxon>
    </lineage>
</organism>
<dbReference type="InterPro" id="IPR039797">
    <property type="entry name" value="Pecanex"/>
</dbReference>
<evidence type="ECO:0000256" key="5">
    <source>
        <dbReference type="ARBA" id="ARBA00023136"/>
    </source>
</evidence>
<feature type="compositionally biased region" description="Polar residues" evidence="7">
    <location>
        <begin position="560"/>
        <end position="570"/>
    </location>
</feature>
<feature type="transmembrane region" description="Helical" evidence="6">
    <location>
        <begin position="1254"/>
        <end position="1270"/>
    </location>
</feature>
<feature type="transmembrane region" description="Helical" evidence="6">
    <location>
        <begin position="1309"/>
        <end position="1328"/>
    </location>
</feature>
<feature type="compositionally biased region" description="Polar residues" evidence="7">
    <location>
        <begin position="459"/>
        <end position="468"/>
    </location>
</feature>
<feature type="compositionally biased region" description="Basic and acidic residues" evidence="7">
    <location>
        <begin position="1024"/>
        <end position="1033"/>
    </location>
</feature>
<evidence type="ECO:0000313" key="9">
    <source>
        <dbReference type="EMBL" id="KAI1719944.1"/>
    </source>
</evidence>
<dbReference type="Pfam" id="PF05041">
    <property type="entry name" value="Pecanex_C"/>
    <property type="match status" value="1"/>
</dbReference>
<evidence type="ECO:0000256" key="7">
    <source>
        <dbReference type="SAM" id="MobiDB-lite"/>
    </source>
</evidence>
<comment type="subcellular location">
    <subcellularLocation>
        <location evidence="1 6">Membrane</location>
        <topology evidence="1 6">Multi-pass membrane protein</topology>
    </subcellularLocation>
</comment>
<evidence type="ECO:0000256" key="2">
    <source>
        <dbReference type="ARBA" id="ARBA00010170"/>
    </source>
</evidence>
<feature type="transmembrane region" description="Helical" evidence="6">
    <location>
        <begin position="784"/>
        <end position="803"/>
    </location>
</feature>
<feature type="compositionally biased region" description="Polar residues" evidence="7">
    <location>
        <begin position="2022"/>
        <end position="2044"/>
    </location>
</feature>
<keyword evidence="3 6" id="KW-0812">Transmembrane</keyword>
<feature type="transmembrane region" description="Helical" evidence="6">
    <location>
        <begin position="746"/>
        <end position="764"/>
    </location>
</feature>
<feature type="transmembrane region" description="Helical" evidence="6">
    <location>
        <begin position="1372"/>
        <end position="1399"/>
    </location>
</feature>
<evidence type="ECO:0000256" key="1">
    <source>
        <dbReference type="ARBA" id="ARBA00004141"/>
    </source>
</evidence>
<comment type="similarity">
    <text evidence="2 6">Belongs to the pecanex family.</text>
</comment>
<dbReference type="EMBL" id="JAKKPZ010000006">
    <property type="protein sequence ID" value="KAI1719944.1"/>
    <property type="molecule type" value="Genomic_DNA"/>
</dbReference>
<keyword evidence="4 6" id="KW-1133">Transmembrane helix</keyword>
<evidence type="ECO:0000313" key="10">
    <source>
        <dbReference type="Proteomes" id="UP001201812"/>
    </source>
</evidence>